<accession>A0A9N8EZM9</accession>
<feature type="compositionally biased region" description="Basic residues" evidence="1">
    <location>
        <begin position="228"/>
        <end position="242"/>
    </location>
</feature>
<dbReference type="AlphaFoldDB" id="A0A9N8EZM9"/>
<feature type="compositionally biased region" description="Polar residues" evidence="1">
    <location>
        <begin position="258"/>
        <end position="269"/>
    </location>
</feature>
<feature type="region of interest" description="Disordered" evidence="1">
    <location>
        <begin position="155"/>
        <end position="269"/>
    </location>
</feature>
<evidence type="ECO:0000313" key="3">
    <source>
        <dbReference type="Proteomes" id="UP001153069"/>
    </source>
</evidence>
<proteinExistence type="predicted"/>
<organism evidence="2 3">
    <name type="scientific">Seminavis robusta</name>
    <dbReference type="NCBI Taxonomy" id="568900"/>
    <lineage>
        <taxon>Eukaryota</taxon>
        <taxon>Sar</taxon>
        <taxon>Stramenopiles</taxon>
        <taxon>Ochrophyta</taxon>
        <taxon>Bacillariophyta</taxon>
        <taxon>Bacillariophyceae</taxon>
        <taxon>Bacillariophycidae</taxon>
        <taxon>Naviculales</taxon>
        <taxon>Naviculaceae</taxon>
        <taxon>Seminavis</taxon>
    </lineage>
</organism>
<comment type="caution">
    <text evidence="2">The sequence shown here is derived from an EMBL/GenBank/DDBJ whole genome shotgun (WGS) entry which is preliminary data.</text>
</comment>
<reference evidence="2" key="1">
    <citation type="submission" date="2020-06" db="EMBL/GenBank/DDBJ databases">
        <authorList>
            <consortium name="Plant Systems Biology data submission"/>
        </authorList>
    </citation>
    <scope>NUCLEOTIDE SEQUENCE</scope>
    <source>
        <strain evidence="2">D6</strain>
    </source>
</reference>
<protein>
    <submittedName>
        <fullName evidence="2">Uncharacterized protein</fullName>
    </submittedName>
</protein>
<dbReference type="EMBL" id="CAICTM010002242">
    <property type="protein sequence ID" value="CAB9528511.1"/>
    <property type="molecule type" value="Genomic_DNA"/>
</dbReference>
<evidence type="ECO:0000313" key="2">
    <source>
        <dbReference type="EMBL" id="CAB9528511.1"/>
    </source>
</evidence>
<sequence length="542" mass="59940">MAAEVNGKVEDVEGFAYGEFFCQTADVWSICHKKSSPKHWKAFWRRGDVKMNRQAEENAYIVDQYTITRNAMREGNYPAPLKSTRSESMGGNKRKTIWPVDIVGNPFDKYQEIAHLLPAGKQAHEEWFGVAAAVMGLSETTSVCEQLMATRGVRKEYTDDQDDDAEDGKPTPVHLQTNYTKKASRRAAAAASSKQPEKAESRSRGRRGAAAASKQPEKPRKSSSPPAGKKRSPLARDTKKRKGDGLAAAARTKKKESAQVQFEETTISQDSTRSSLARKLLMDHTGVIHFVFNKLRLQQQGKVTDGTTPLLLIVPCMTLQEAKGWRGEGYKALVLAGFPDGFTNIPQDYLEASATVDAKKLASEAFMHANMNNREFRHRYENSIKVSPEEKASHLEKARTGLEQAVLGLTEYLKGMKKRDLNDLQHENQTKLKERSQSLPGQVAVPKTRAPLDKPVLFVDFGSLDQAGTHPAPDPVLLLSKAANVWGTMTGFTTLANGLPADDEDCESMDEAAEEDFCRSFRNSAPPIPKEISVVSPYPIAT</sequence>
<name>A0A9N8EZM9_9STRA</name>
<gene>
    <name evidence="2" type="ORF">SEMRO_2244_G320530.1</name>
</gene>
<keyword evidence="3" id="KW-1185">Reference proteome</keyword>
<evidence type="ECO:0000256" key="1">
    <source>
        <dbReference type="SAM" id="MobiDB-lite"/>
    </source>
</evidence>
<dbReference type="OrthoDB" id="55888at2759"/>
<dbReference type="Proteomes" id="UP001153069">
    <property type="component" value="Unassembled WGS sequence"/>
</dbReference>